<proteinExistence type="predicted"/>
<dbReference type="Gene3D" id="3.40.50.1820">
    <property type="entry name" value="alpha/beta hydrolase"/>
    <property type="match status" value="1"/>
</dbReference>
<evidence type="ECO:0000256" key="1">
    <source>
        <dbReference type="ARBA" id="ARBA00022801"/>
    </source>
</evidence>
<evidence type="ECO:0000313" key="3">
    <source>
        <dbReference type="EMBL" id="SEH36628.1"/>
    </source>
</evidence>
<protein>
    <recommendedName>
        <fullName evidence="2">Serine aminopeptidase S33 domain-containing protein</fullName>
    </recommendedName>
</protein>
<sequence length="248" mass="27665">MKEFYINSDGIRLHAKLDRPDDTVKGALCILVHGFTGHMEEDHIVAAQKAMNEAGISVLRVEMYGHGKSDGEFRDHTLYKWVTNALAVVEYARNLDFVTELYMCGHSQGGLLTMLIGAMCADDFKAILPLSPAWMIPEDARNGIMLGNKFDKEHIPEKVASESWEVSGDYIRTAQTIHAEDSIARYKGKVLIVHGDEDTVVPFSYAEKAAKLYNDAELVPIYGTDHGFIGHLDELAEIITSFFKKEAL</sequence>
<evidence type="ECO:0000313" key="4">
    <source>
        <dbReference type="Proteomes" id="UP000183190"/>
    </source>
</evidence>
<reference evidence="3 4" key="1">
    <citation type="submission" date="2016-10" db="EMBL/GenBank/DDBJ databases">
        <authorList>
            <person name="de Groot N.N."/>
        </authorList>
    </citation>
    <scope>NUCLEOTIDE SEQUENCE [LARGE SCALE GENOMIC DNA]</scope>
    <source>
        <strain evidence="3 4">YAD2003</strain>
    </source>
</reference>
<dbReference type="Pfam" id="PF12146">
    <property type="entry name" value="Hydrolase_4"/>
    <property type="match status" value="1"/>
</dbReference>
<keyword evidence="1" id="KW-0378">Hydrolase</keyword>
<dbReference type="EMBL" id="FNWV01000001">
    <property type="protein sequence ID" value="SEH36628.1"/>
    <property type="molecule type" value="Genomic_DNA"/>
</dbReference>
<dbReference type="InterPro" id="IPR029058">
    <property type="entry name" value="AB_hydrolase_fold"/>
</dbReference>
<dbReference type="RefSeq" id="WP_074713889.1">
    <property type="nucleotide sequence ID" value="NZ_FNWV01000001.1"/>
</dbReference>
<dbReference type="PANTHER" id="PTHR22946">
    <property type="entry name" value="DIENELACTONE HYDROLASE DOMAIN-CONTAINING PROTEIN-RELATED"/>
    <property type="match status" value="1"/>
</dbReference>
<name>A0A1H6HR13_RUMFL</name>
<dbReference type="SUPFAM" id="SSF53474">
    <property type="entry name" value="alpha/beta-Hydrolases"/>
    <property type="match status" value="1"/>
</dbReference>
<gene>
    <name evidence="3" type="ORF">SAMN02910265_00019</name>
</gene>
<organism evidence="3 4">
    <name type="scientific">Ruminococcus flavefaciens</name>
    <dbReference type="NCBI Taxonomy" id="1265"/>
    <lineage>
        <taxon>Bacteria</taxon>
        <taxon>Bacillati</taxon>
        <taxon>Bacillota</taxon>
        <taxon>Clostridia</taxon>
        <taxon>Eubacteriales</taxon>
        <taxon>Oscillospiraceae</taxon>
        <taxon>Ruminococcus</taxon>
    </lineage>
</organism>
<dbReference type="OrthoDB" id="9776685at2"/>
<dbReference type="InterPro" id="IPR022742">
    <property type="entry name" value="Hydrolase_4"/>
</dbReference>
<evidence type="ECO:0000259" key="2">
    <source>
        <dbReference type="Pfam" id="PF12146"/>
    </source>
</evidence>
<dbReference type="AlphaFoldDB" id="A0A1H6HR13"/>
<dbReference type="PANTHER" id="PTHR22946:SF9">
    <property type="entry name" value="POLYKETIDE TRANSFERASE AF380"/>
    <property type="match status" value="1"/>
</dbReference>
<accession>A0A1H6HR13</accession>
<feature type="domain" description="Serine aminopeptidase S33" evidence="2">
    <location>
        <begin position="27"/>
        <end position="156"/>
    </location>
</feature>
<dbReference type="Proteomes" id="UP000183190">
    <property type="component" value="Unassembled WGS sequence"/>
</dbReference>
<dbReference type="InterPro" id="IPR050261">
    <property type="entry name" value="FrsA_esterase"/>
</dbReference>
<dbReference type="GO" id="GO:0052689">
    <property type="term" value="F:carboxylic ester hydrolase activity"/>
    <property type="evidence" value="ECO:0007669"/>
    <property type="project" value="UniProtKB-ARBA"/>
</dbReference>